<dbReference type="AlphaFoldDB" id="A0A347ZWJ0"/>
<reference evidence="5 6" key="1">
    <citation type="submission" date="2018-08" db="EMBL/GenBank/DDBJ databases">
        <title>Genomic Encyclopedia of Type Strains, Phase IV (KMG-IV): sequencing the most valuable type-strain genomes for metagenomic binning, comparative biology and taxonomic classification.</title>
        <authorList>
            <person name="Goeker M."/>
        </authorList>
    </citation>
    <scope>NUCLEOTIDE SEQUENCE [LARGE SCALE GENOMIC DNA]</scope>
    <source>
        <strain evidence="5 6">DSM 23923</strain>
    </source>
</reference>
<dbReference type="PANTHER" id="PTHR43537">
    <property type="entry name" value="TRANSCRIPTIONAL REGULATOR, GNTR FAMILY"/>
    <property type="match status" value="1"/>
</dbReference>
<dbReference type="CDD" id="cd07377">
    <property type="entry name" value="WHTH_GntR"/>
    <property type="match status" value="1"/>
</dbReference>
<dbReference type="InterPro" id="IPR011711">
    <property type="entry name" value="GntR_C"/>
</dbReference>
<evidence type="ECO:0000259" key="4">
    <source>
        <dbReference type="PROSITE" id="PS50949"/>
    </source>
</evidence>
<accession>A0A347ZWJ0</accession>
<dbReference type="Pfam" id="PF00392">
    <property type="entry name" value="GntR"/>
    <property type="match status" value="1"/>
</dbReference>
<keyword evidence="6" id="KW-1185">Reference proteome</keyword>
<evidence type="ECO:0000313" key="5">
    <source>
        <dbReference type="EMBL" id="REG05413.1"/>
    </source>
</evidence>
<dbReference type="Gene3D" id="1.20.120.530">
    <property type="entry name" value="GntR ligand-binding domain-like"/>
    <property type="match status" value="1"/>
</dbReference>
<dbReference type="GO" id="GO:0003700">
    <property type="term" value="F:DNA-binding transcription factor activity"/>
    <property type="evidence" value="ECO:0007669"/>
    <property type="project" value="InterPro"/>
</dbReference>
<dbReference type="OrthoDB" id="153193at2"/>
<gene>
    <name evidence="5" type="ORF">DFR64_2814</name>
</gene>
<evidence type="ECO:0000256" key="2">
    <source>
        <dbReference type="ARBA" id="ARBA00023125"/>
    </source>
</evidence>
<keyword evidence="2" id="KW-0238">DNA-binding</keyword>
<comment type="caution">
    <text evidence="5">The sequence shown here is derived from an EMBL/GenBank/DDBJ whole genome shotgun (WGS) entry which is preliminary data.</text>
</comment>
<dbReference type="PROSITE" id="PS50949">
    <property type="entry name" value="HTH_GNTR"/>
    <property type="match status" value="1"/>
</dbReference>
<dbReference type="GO" id="GO:0003677">
    <property type="term" value="F:DNA binding"/>
    <property type="evidence" value="ECO:0007669"/>
    <property type="project" value="UniProtKB-KW"/>
</dbReference>
<protein>
    <submittedName>
        <fullName evidence="5">GntR family transcriptional regulator</fullName>
    </submittedName>
</protein>
<evidence type="ECO:0000256" key="1">
    <source>
        <dbReference type="ARBA" id="ARBA00023015"/>
    </source>
</evidence>
<organism evidence="5 6">
    <name type="scientific">Pelolinea submarina</name>
    <dbReference type="NCBI Taxonomy" id="913107"/>
    <lineage>
        <taxon>Bacteria</taxon>
        <taxon>Bacillati</taxon>
        <taxon>Chloroflexota</taxon>
        <taxon>Anaerolineae</taxon>
        <taxon>Anaerolineales</taxon>
        <taxon>Anaerolineaceae</taxon>
        <taxon>Pelolinea</taxon>
    </lineage>
</organism>
<dbReference type="InterPro" id="IPR036388">
    <property type="entry name" value="WH-like_DNA-bd_sf"/>
</dbReference>
<evidence type="ECO:0000313" key="6">
    <source>
        <dbReference type="Proteomes" id="UP000256388"/>
    </source>
</evidence>
<feature type="domain" description="HTH gntR-type" evidence="4">
    <location>
        <begin position="18"/>
        <end position="87"/>
    </location>
</feature>
<dbReference type="Gene3D" id="1.10.10.10">
    <property type="entry name" value="Winged helix-like DNA-binding domain superfamily/Winged helix DNA-binding domain"/>
    <property type="match status" value="1"/>
</dbReference>
<dbReference type="SMART" id="SM00345">
    <property type="entry name" value="HTH_GNTR"/>
    <property type="match status" value="1"/>
</dbReference>
<keyword evidence="1" id="KW-0805">Transcription regulation</keyword>
<evidence type="ECO:0000256" key="3">
    <source>
        <dbReference type="ARBA" id="ARBA00023163"/>
    </source>
</evidence>
<dbReference type="RefSeq" id="WP_116226080.1">
    <property type="nucleotide sequence ID" value="NZ_AP018437.1"/>
</dbReference>
<dbReference type="SMART" id="SM00895">
    <property type="entry name" value="FCD"/>
    <property type="match status" value="1"/>
</dbReference>
<name>A0A347ZWJ0_9CHLR</name>
<dbReference type="Proteomes" id="UP000256388">
    <property type="component" value="Unassembled WGS sequence"/>
</dbReference>
<dbReference type="InterPro" id="IPR036390">
    <property type="entry name" value="WH_DNA-bd_sf"/>
</dbReference>
<dbReference type="InterPro" id="IPR000524">
    <property type="entry name" value="Tscrpt_reg_HTH_GntR"/>
</dbReference>
<dbReference type="EMBL" id="QUMS01000005">
    <property type="protein sequence ID" value="REG05413.1"/>
    <property type="molecule type" value="Genomic_DNA"/>
</dbReference>
<dbReference type="SUPFAM" id="SSF48008">
    <property type="entry name" value="GntR ligand-binding domain-like"/>
    <property type="match status" value="1"/>
</dbReference>
<keyword evidence="3" id="KW-0804">Transcription</keyword>
<dbReference type="InterPro" id="IPR008920">
    <property type="entry name" value="TF_FadR/GntR_C"/>
</dbReference>
<dbReference type="PRINTS" id="PR00035">
    <property type="entry name" value="HTHGNTR"/>
</dbReference>
<dbReference type="SUPFAM" id="SSF46785">
    <property type="entry name" value="Winged helix' DNA-binding domain"/>
    <property type="match status" value="1"/>
</dbReference>
<dbReference type="PANTHER" id="PTHR43537:SF5">
    <property type="entry name" value="UXU OPERON TRANSCRIPTIONAL REGULATOR"/>
    <property type="match status" value="1"/>
</dbReference>
<proteinExistence type="predicted"/>
<dbReference type="Pfam" id="PF07729">
    <property type="entry name" value="FCD"/>
    <property type="match status" value="1"/>
</dbReference>
<sequence length="244" mass="27850">MTQKNLESEVQLAPVETRRASEAIYDQIKDMIISGDLKPGDRLPSERNMMEMMQRSRPPIREALRMLEGSGFIHTIPGSGGAVVREITSASVEEPLENMISLKQISHLELLEYRELNEVAFVGWAAERRTEADLAAMAACLESARAVTDDLDAFITTDIKFHELLTASAHNGVLSIVNRVLSRIILDLLRTRLHEYPKEESRKMCRDILEMHMEIYQAVVQQDSKKAQELMHHHLERFRDDLSL</sequence>